<evidence type="ECO:0000256" key="2">
    <source>
        <dbReference type="ARBA" id="ARBA00022475"/>
    </source>
</evidence>
<evidence type="ECO:0000259" key="9">
    <source>
        <dbReference type="Pfam" id="PF12704"/>
    </source>
</evidence>
<dbReference type="PANTHER" id="PTHR43738:SF2">
    <property type="entry name" value="ABC TRANSPORTER PERMEASE"/>
    <property type="match status" value="1"/>
</dbReference>
<dbReference type="InterPro" id="IPR051125">
    <property type="entry name" value="ABC-4/HrtB_transporter"/>
</dbReference>
<evidence type="ECO:0000256" key="4">
    <source>
        <dbReference type="ARBA" id="ARBA00022989"/>
    </source>
</evidence>
<dbReference type="Proteomes" id="UP000287410">
    <property type="component" value="Unassembled WGS sequence"/>
</dbReference>
<dbReference type="Pfam" id="PF02687">
    <property type="entry name" value="FtsX"/>
    <property type="match status" value="1"/>
</dbReference>
<evidence type="ECO:0000256" key="7">
    <source>
        <dbReference type="SAM" id="Phobius"/>
    </source>
</evidence>
<feature type="domain" description="ABC3 transporter permease C-terminal" evidence="8">
    <location>
        <begin position="310"/>
        <end position="426"/>
    </location>
</feature>
<sequence>MKLFKLAWASLLSRKANALLTVVAIAISVMLLLGVDRVSQQTRAGFANTISGTDLIVGARSGPVNLLLFSVFHIGYPSSNVSWDAYAHWREHEQVAWSIPIALGDSFRGHPVIATDHNFFDHFQYGQRQSVQFAEGHPFEHSAEAVLGARVAKEQGLRPSDEVVISHGTGSVSFHQHDEDPVQISGVLAPTGTPLDNAVFIPLVGLATMHGEHQAEEPQSPPSFSQQSVPQEDEEHEHEHEHEHEVALDSEQPIDSLSAFFVGLHSQPRAIFMQRMINTWGQEPLTALMPGATLQELWRTLNMFERVLAIVSGFVLLTGLIGMLATLLASLQERRREMAVLRSLGAGPGTIFSLLVSEAFVLTVTGIGVGVALLYAALYALAPWIEYSFGVVIHISWPSVVEWQRMAIVLVAGTVISCLPAWRAYRNSLADGLTIKL</sequence>
<keyword evidence="11" id="KW-1185">Reference proteome</keyword>
<dbReference type="InterPro" id="IPR003838">
    <property type="entry name" value="ABC3_permease_C"/>
</dbReference>
<feature type="transmembrane region" description="Helical" evidence="7">
    <location>
        <begin position="406"/>
        <end position="425"/>
    </location>
</feature>
<feature type="compositionally biased region" description="Basic and acidic residues" evidence="6">
    <location>
        <begin position="237"/>
        <end position="247"/>
    </location>
</feature>
<dbReference type="RefSeq" id="WP_126790242.1">
    <property type="nucleotide sequence ID" value="NZ_PIPN01000007.1"/>
</dbReference>
<evidence type="ECO:0000313" key="11">
    <source>
        <dbReference type="Proteomes" id="UP000287410"/>
    </source>
</evidence>
<evidence type="ECO:0000256" key="3">
    <source>
        <dbReference type="ARBA" id="ARBA00022692"/>
    </source>
</evidence>
<organism evidence="10 11">
    <name type="scientific">Aliidiomarina sedimenti</name>
    <dbReference type="NCBI Taxonomy" id="1933879"/>
    <lineage>
        <taxon>Bacteria</taxon>
        <taxon>Pseudomonadati</taxon>
        <taxon>Pseudomonadota</taxon>
        <taxon>Gammaproteobacteria</taxon>
        <taxon>Alteromonadales</taxon>
        <taxon>Idiomarinaceae</taxon>
        <taxon>Aliidiomarina</taxon>
    </lineage>
</organism>
<evidence type="ECO:0000256" key="5">
    <source>
        <dbReference type="ARBA" id="ARBA00023136"/>
    </source>
</evidence>
<dbReference type="InterPro" id="IPR025857">
    <property type="entry name" value="MacB_PCD"/>
</dbReference>
<keyword evidence="3 7" id="KW-0812">Transmembrane</keyword>
<name>A0ABY0BVA2_9GAMM</name>
<feature type="domain" description="MacB-like periplasmic core" evidence="9">
    <location>
        <begin position="19"/>
        <end position="209"/>
    </location>
</feature>
<proteinExistence type="predicted"/>
<evidence type="ECO:0000313" key="10">
    <source>
        <dbReference type="EMBL" id="RUO27941.1"/>
    </source>
</evidence>
<dbReference type="Pfam" id="PF12704">
    <property type="entry name" value="MacB_PCD"/>
    <property type="match status" value="1"/>
</dbReference>
<keyword evidence="2" id="KW-1003">Cell membrane</keyword>
<evidence type="ECO:0000256" key="1">
    <source>
        <dbReference type="ARBA" id="ARBA00004651"/>
    </source>
</evidence>
<gene>
    <name evidence="10" type="ORF">CWE12_13505</name>
</gene>
<comment type="subcellular location">
    <subcellularLocation>
        <location evidence="1">Cell membrane</location>
        <topology evidence="1">Multi-pass membrane protein</topology>
    </subcellularLocation>
</comment>
<feature type="transmembrane region" description="Helical" evidence="7">
    <location>
        <begin position="16"/>
        <end position="35"/>
    </location>
</feature>
<keyword evidence="5 7" id="KW-0472">Membrane</keyword>
<accession>A0ABY0BVA2</accession>
<feature type="transmembrane region" description="Helical" evidence="7">
    <location>
        <begin position="307"/>
        <end position="331"/>
    </location>
</feature>
<keyword evidence="4 7" id="KW-1133">Transmembrane helix</keyword>
<protein>
    <submittedName>
        <fullName evidence="10">ABC transporter permease</fullName>
    </submittedName>
</protein>
<feature type="transmembrane region" description="Helical" evidence="7">
    <location>
        <begin position="351"/>
        <end position="377"/>
    </location>
</feature>
<comment type="caution">
    <text evidence="10">The sequence shown here is derived from an EMBL/GenBank/DDBJ whole genome shotgun (WGS) entry which is preliminary data.</text>
</comment>
<evidence type="ECO:0000256" key="6">
    <source>
        <dbReference type="SAM" id="MobiDB-lite"/>
    </source>
</evidence>
<feature type="region of interest" description="Disordered" evidence="6">
    <location>
        <begin position="212"/>
        <end position="248"/>
    </location>
</feature>
<dbReference type="EMBL" id="PIPN01000007">
    <property type="protein sequence ID" value="RUO27941.1"/>
    <property type="molecule type" value="Genomic_DNA"/>
</dbReference>
<dbReference type="PANTHER" id="PTHR43738">
    <property type="entry name" value="ABC TRANSPORTER, MEMBRANE PROTEIN"/>
    <property type="match status" value="1"/>
</dbReference>
<reference evidence="10 11" key="1">
    <citation type="journal article" date="2018" name="Front. Microbiol.">
        <title>Genome-Based Analysis Reveals the Taxonomy and Diversity of the Family Idiomarinaceae.</title>
        <authorList>
            <person name="Liu Y."/>
            <person name="Lai Q."/>
            <person name="Shao Z."/>
        </authorList>
    </citation>
    <scope>NUCLEOTIDE SEQUENCE [LARGE SCALE GENOMIC DNA]</scope>
    <source>
        <strain evidence="10 11">GBSy1</strain>
    </source>
</reference>
<evidence type="ECO:0000259" key="8">
    <source>
        <dbReference type="Pfam" id="PF02687"/>
    </source>
</evidence>